<protein>
    <submittedName>
        <fullName evidence="2">Lysophospholipase</fullName>
        <ecNumber evidence="2">3.1.1.5</ecNumber>
    </submittedName>
</protein>
<dbReference type="RefSeq" id="WP_209811937.1">
    <property type="nucleotide sequence ID" value="NZ_JAGGKT010000014.1"/>
</dbReference>
<keyword evidence="3" id="KW-1185">Reference proteome</keyword>
<dbReference type="SUPFAM" id="SSF53474">
    <property type="entry name" value="alpha/beta-Hydrolases"/>
    <property type="match status" value="1"/>
</dbReference>
<dbReference type="Proteomes" id="UP001519343">
    <property type="component" value="Unassembled WGS sequence"/>
</dbReference>
<sequence>MRTYTQFFPSPCDSKGAVLLVHGAGEHLDRYQWLIDRWNQVGFDVYGGDLPGYGRSEGKRGHINSFEDYLQAVDDWFQALTKKTDSEPFLFGHSLGGLISARFMETRKRKVKGVVLSSPCFGISMKVPPWKQQIAKGLNMIYPSLVMSAGIKPEFVSRNQSILQVYSTDPLNTKGASVRWYMELEKNMLVNRQENHCFPDVPLLIHQAGHDLVVDAAEVRSWFDQSQIKDKTYKEWPGLYHEILNEPERDLVFTEIYRWMKQRNE</sequence>
<evidence type="ECO:0000313" key="2">
    <source>
        <dbReference type="EMBL" id="MBP1933924.1"/>
    </source>
</evidence>
<dbReference type="Pfam" id="PF12146">
    <property type="entry name" value="Hydrolase_4"/>
    <property type="match status" value="1"/>
</dbReference>
<dbReference type="InterPro" id="IPR022742">
    <property type="entry name" value="Hydrolase_4"/>
</dbReference>
<feature type="domain" description="Serine aminopeptidase S33" evidence="1">
    <location>
        <begin position="14"/>
        <end position="248"/>
    </location>
</feature>
<dbReference type="GO" id="GO:0004622">
    <property type="term" value="F:phosphatidylcholine lysophospholipase activity"/>
    <property type="evidence" value="ECO:0007669"/>
    <property type="project" value="UniProtKB-EC"/>
</dbReference>
<dbReference type="PANTHER" id="PTHR11614">
    <property type="entry name" value="PHOSPHOLIPASE-RELATED"/>
    <property type="match status" value="1"/>
</dbReference>
<reference evidence="2 3" key="1">
    <citation type="submission" date="2021-03" db="EMBL/GenBank/DDBJ databases">
        <title>Genomic Encyclopedia of Type Strains, Phase IV (KMG-IV): sequencing the most valuable type-strain genomes for metagenomic binning, comparative biology and taxonomic classification.</title>
        <authorList>
            <person name="Goeker M."/>
        </authorList>
    </citation>
    <scope>NUCLEOTIDE SEQUENCE [LARGE SCALE GENOMIC DNA]</scope>
    <source>
        <strain evidence="2 3">DSM 24738</strain>
    </source>
</reference>
<dbReference type="InterPro" id="IPR029058">
    <property type="entry name" value="AB_hydrolase_fold"/>
</dbReference>
<dbReference type="EMBL" id="JAGGKT010000014">
    <property type="protein sequence ID" value="MBP1933924.1"/>
    <property type="molecule type" value="Genomic_DNA"/>
</dbReference>
<accession>A0ABS4GUJ7</accession>
<dbReference type="EC" id="3.1.1.5" evidence="2"/>
<comment type="caution">
    <text evidence="2">The sequence shown here is derived from an EMBL/GenBank/DDBJ whole genome shotgun (WGS) entry which is preliminary data.</text>
</comment>
<organism evidence="2 3">
    <name type="scientific">Ammoniphilus resinae</name>
    <dbReference type="NCBI Taxonomy" id="861532"/>
    <lineage>
        <taxon>Bacteria</taxon>
        <taxon>Bacillati</taxon>
        <taxon>Bacillota</taxon>
        <taxon>Bacilli</taxon>
        <taxon>Bacillales</taxon>
        <taxon>Paenibacillaceae</taxon>
        <taxon>Aneurinibacillus group</taxon>
        <taxon>Ammoniphilus</taxon>
    </lineage>
</organism>
<name>A0ABS4GUJ7_9BACL</name>
<gene>
    <name evidence="2" type="ORF">J2Z37_003941</name>
</gene>
<proteinExistence type="predicted"/>
<keyword evidence="2" id="KW-0378">Hydrolase</keyword>
<evidence type="ECO:0000313" key="3">
    <source>
        <dbReference type="Proteomes" id="UP001519343"/>
    </source>
</evidence>
<evidence type="ECO:0000259" key="1">
    <source>
        <dbReference type="Pfam" id="PF12146"/>
    </source>
</evidence>
<dbReference type="Gene3D" id="3.40.50.1820">
    <property type="entry name" value="alpha/beta hydrolase"/>
    <property type="match status" value="1"/>
</dbReference>
<dbReference type="InterPro" id="IPR051044">
    <property type="entry name" value="MAG_DAG_Lipase"/>
</dbReference>